<name>A0AAN1GR51_9RHOB</name>
<proteinExistence type="predicted"/>
<dbReference type="AlphaFoldDB" id="A0AAN1GR51"/>
<gene>
    <name evidence="2" type="ORF">PhaeoP13_01711</name>
</gene>
<organism evidence="2 3">
    <name type="scientific">Phaeobacter piscinae</name>
    <dbReference type="NCBI Taxonomy" id="1580596"/>
    <lineage>
        <taxon>Bacteria</taxon>
        <taxon>Pseudomonadati</taxon>
        <taxon>Pseudomonadota</taxon>
        <taxon>Alphaproteobacteria</taxon>
        <taxon>Rhodobacterales</taxon>
        <taxon>Roseobacteraceae</taxon>
        <taxon>Phaeobacter</taxon>
    </lineage>
</organism>
<accession>A0AAN1GR51</accession>
<feature type="region of interest" description="Disordered" evidence="1">
    <location>
        <begin position="1"/>
        <end position="60"/>
    </location>
</feature>
<evidence type="ECO:0000313" key="3">
    <source>
        <dbReference type="Proteomes" id="UP000218606"/>
    </source>
</evidence>
<dbReference type="EMBL" id="CP010767">
    <property type="protein sequence ID" value="ATG43648.1"/>
    <property type="molecule type" value="Genomic_DNA"/>
</dbReference>
<sequence length="60" mass="6607">MTYNTNDASWKAGYSGHQTPYGASPSVADSYRRGQEQLAREQQAKADAAAKAMRERATKK</sequence>
<protein>
    <submittedName>
        <fullName evidence="2">Uncharacterized protein</fullName>
    </submittedName>
</protein>
<feature type="compositionally biased region" description="Basic and acidic residues" evidence="1">
    <location>
        <begin position="30"/>
        <end position="44"/>
    </location>
</feature>
<reference evidence="2 3" key="1">
    <citation type="journal article" date="2017" name="Front. Microbiol.">
        <title>Phaeobacter piscinae sp. nov., a species of the Roseobacter group and potential aquaculture probiont.</title>
        <authorList>
            <person name="Sonnenschein E.C."/>
            <person name="Phippen C.B.W."/>
            <person name="Nielsen K.F."/>
            <person name="Mateiu R.V."/>
            <person name="Melchiorsen J."/>
            <person name="Gram L."/>
            <person name="Overmann J."/>
            <person name="Freese H.M."/>
        </authorList>
    </citation>
    <scope>NUCLEOTIDE SEQUENCE [LARGE SCALE GENOMIC DNA]</scope>
    <source>
        <strain evidence="2 3">P13</strain>
    </source>
</reference>
<evidence type="ECO:0000256" key="1">
    <source>
        <dbReference type="SAM" id="MobiDB-lite"/>
    </source>
</evidence>
<evidence type="ECO:0000313" key="2">
    <source>
        <dbReference type="EMBL" id="ATG43648.1"/>
    </source>
</evidence>
<dbReference type="Proteomes" id="UP000218606">
    <property type="component" value="Chromosome"/>
</dbReference>
<dbReference type="RefSeq" id="WP_145958073.1">
    <property type="nucleotide sequence ID" value="NZ_CP010767.1"/>
</dbReference>